<gene>
    <name evidence="2" type="ORF">HKT17_00050</name>
</gene>
<protein>
    <recommendedName>
        <fullName evidence="1">TniQ domain-containing protein</fullName>
    </recommendedName>
</protein>
<proteinExistence type="predicted"/>
<keyword evidence="3" id="KW-1185">Reference proteome</keyword>
<evidence type="ECO:0000313" key="2">
    <source>
        <dbReference type="EMBL" id="QJR28209.1"/>
    </source>
</evidence>
<sequence>MSNFAHIELPRVPNVLVPKSGEGLESYLLRVADHNGLLGIRELLRPIPGFAINKSVFTYIEQVAEITVQNVRDLANLRRIEQDNSTIIQDRHYRISTTPVCPMCLKEHGYAKQIWQHTLCTACPEHGVRLVESCDVCGSDIAKDRYHLKACNCGRDLTLIKTTKISNAEKWMNRRLATDITPCPPMNDFGNTDPIQWSNFISLVEFLYAHSEHNQNLSNGKALKPKSLAQSVAIVQDILPLFENFPNRVNELVKFRLDLAPPDSFSAEQRLGYWIKKLTNLCGSGRYPGFIRAVRDAVTLHSDGKYHINEKVATTENSRYLSVAQLANHLRIHEQTVMGMVERGVLRYAEIPHELKTRSILIEKSSAAELDQFLRSFMTKADAMRVTGLSRKSIEYFIEYGIFEALDAEMVGLNSSRAISATSIDTFTQKLTTQTQTKDGPKMKLKDFCARMTTNTAIHRALYMALLDGSLTVASSTKQKKLGDLEFLESDVRKILQSGEEEPLLKIVDVANILKIKDEVIRGWVKQGIIRSLESEIRGQKVNLIPVSALAEFQQTYIVLSTLADKLGTSSRMLLRTIESQGLKTVGSFEVSEGVSRGYLIEVTQLGKLLLPNQAKAA</sequence>
<dbReference type="RefSeq" id="WP_171096853.1">
    <property type="nucleotide sequence ID" value="NZ_CP053084.1"/>
</dbReference>
<dbReference type="EMBL" id="CP053084">
    <property type="protein sequence ID" value="QJR28209.1"/>
    <property type="molecule type" value="Genomic_DNA"/>
</dbReference>
<reference evidence="2 3" key="1">
    <citation type="submission" date="2020-05" db="EMBL/GenBank/DDBJ databases">
        <title>Compete genome of Limnobacter sp. SAORIC-580.</title>
        <authorList>
            <person name="Song J."/>
            <person name="Cho J.-C."/>
        </authorList>
    </citation>
    <scope>NUCLEOTIDE SEQUENCE [LARGE SCALE GENOMIC DNA]</scope>
    <source>
        <strain evidence="2 3">SAORIC-580</strain>
    </source>
</reference>
<dbReference type="Proteomes" id="UP000501130">
    <property type="component" value="Chromosome"/>
</dbReference>
<name>A0ABX6N375_9BURK</name>
<dbReference type="InterPro" id="IPR009492">
    <property type="entry name" value="TniQ"/>
</dbReference>
<evidence type="ECO:0000259" key="1">
    <source>
        <dbReference type="Pfam" id="PF06527"/>
    </source>
</evidence>
<dbReference type="Pfam" id="PF06527">
    <property type="entry name" value="TniQ"/>
    <property type="match status" value="1"/>
</dbReference>
<organism evidence="2 3">
    <name type="scientific">Limnobacter profundi</name>
    <dbReference type="NCBI Taxonomy" id="2732163"/>
    <lineage>
        <taxon>Bacteria</taxon>
        <taxon>Pseudomonadati</taxon>
        <taxon>Pseudomonadota</taxon>
        <taxon>Betaproteobacteria</taxon>
        <taxon>Burkholderiales</taxon>
        <taxon>Burkholderiaceae</taxon>
        <taxon>Limnobacter</taxon>
    </lineage>
</organism>
<accession>A0ABX6N375</accession>
<evidence type="ECO:0000313" key="3">
    <source>
        <dbReference type="Proteomes" id="UP000501130"/>
    </source>
</evidence>
<feature type="domain" description="TniQ" evidence="1">
    <location>
        <begin position="16"/>
        <end position="130"/>
    </location>
</feature>